<dbReference type="InterPro" id="IPR002347">
    <property type="entry name" value="SDR_fam"/>
</dbReference>
<dbReference type="InterPro" id="IPR020904">
    <property type="entry name" value="Sc_DH/Rdtase_CS"/>
</dbReference>
<dbReference type="PROSITE" id="PS00061">
    <property type="entry name" value="ADH_SHORT"/>
    <property type="match status" value="1"/>
</dbReference>
<comment type="caution">
    <text evidence="4">The sequence shown here is derived from an EMBL/GenBank/DDBJ whole genome shotgun (WGS) entry which is preliminary data.</text>
</comment>
<accession>A0A9W9NC71</accession>
<keyword evidence="2" id="KW-0521">NADP</keyword>
<dbReference type="GO" id="GO:0016616">
    <property type="term" value="F:oxidoreductase activity, acting on the CH-OH group of donors, NAD or NADP as acceptor"/>
    <property type="evidence" value="ECO:0007669"/>
    <property type="project" value="TreeGrafter"/>
</dbReference>
<sequence length="312" mass="33891">MTLKTLISQYMSLLPTKYWKILAPLGVLLLTHRINQRLSRRALNNATPAKFDWEEEIILVTGGAGGIGAATVKKLAERGTTVAVLDILPLTYEAPKNVHYYKCDLTNREGLATVAETLTREVGTPTCVVVSAGICRGKTILDASQRDIEVTFGVNNLGLIWTIQTFLPAMVTKNHGHILIIASQAAYLSTAGIVDYAATKAATLAIYEGIQTELRHNYKAPAVRLSCISPSAVQTNMFRGIKVPSFLPALTPGDIASVIAEIIWSGRAQNRMIPPSAGLSQPARVVPEWMRVALQDYAKDAMSSLSPHQPMQ</sequence>
<dbReference type="InterPro" id="IPR036291">
    <property type="entry name" value="NAD(P)-bd_dom_sf"/>
</dbReference>
<dbReference type="OrthoDB" id="10253736at2759"/>
<evidence type="ECO:0000256" key="3">
    <source>
        <dbReference type="ARBA" id="ARBA00023002"/>
    </source>
</evidence>
<name>A0A9W9NC71_9EURO</name>
<keyword evidence="3" id="KW-0560">Oxidoreductase</keyword>
<dbReference type="RefSeq" id="XP_058326036.1">
    <property type="nucleotide sequence ID" value="XM_058479468.1"/>
</dbReference>
<gene>
    <name evidence="4" type="ORF">N7468_010173</name>
</gene>
<dbReference type="Gene3D" id="3.40.50.720">
    <property type="entry name" value="NAD(P)-binding Rossmann-like Domain"/>
    <property type="match status" value="1"/>
</dbReference>
<dbReference type="Pfam" id="PF00106">
    <property type="entry name" value="adh_short"/>
    <property type="match status" value="1"/>
</dbReference>
<organism evidence="4 5">
    <name type="scientific">Penicillium chermesinum</name>
    <dbReference type="NCBI Taxonomy" id="63820"/>
    <lineage>
        <taxon>Eukaryota</taxon>
        <taxon>Fungi</taxon>
        <taxon>Dikarya</taxon>
        <taxon>Ascomycota</taxon>
        <taxon>Pezizomycotina</taxon>
        <taxon>Eurotiomycetes</taxon>
        <taxon>Eurotiomycetidae</taxon>
        <taxon>Eurotiales</taxon>
        <taxon>Aspergillaceae</taxon>
        <taxon>Penicillium</taxon>
    </lineage>
</organism>
<evidence type="ECO:0000313" key="4">
    <source>
        <dbReference type="EMBL" id="KAJ5217165.1"/>
    </source>
</evidence>
<proteinExistence type="inferred from homology"/>
<evidence type="ECO:0000256" key="2">
    <source>
        <dbReference type="ARBA" id="ARBA00022857"/>
    </source>
</evidence>
<dbReference type="Proteomes" id="UP001150941">
    <property type="component" value="Unassembled WGS sequence"/>
</dbReference>
<evidence type="ECO:0000256" key="1">
    <source>
        <dbReference type="ARBA" id="ARBA00006484"/>
    </source>
</evidence>
<dbReference type="SUPFAM" id="SSF51735">
    <property type="entry name" value="NAD(P)-binding Rossmann-fold domains"/>
    <property type="match status" value="1"/>
</dbReference>
<reference evidence="4" key="1">
    <citation type="submission" date="2022-11" db="EMBL/GenBank/DDBJ databases">
        <authorList>
            <person name="Petersen C."/>
        </authorList>
    </citation>
    <scope>NUCLEOTIDE SEQUENCE</scope>
    <source>
        <strain evidence="4">IBT 19713</strain>
    </source>
</reference>
<reference evidence="4" key="2">
    <citation type="journal article" date="2023" name="IMA Fungus">
        <title>Comparative genomic study of the Penicillium genus elucidates a diverse pangenome and 15 lateral gene transfer events.</title>
        <authorList>
            <person name="Petersen C."/>
            <person name="Sorensen T."/>
            <person name="Nielsen M.R."/>
            <person name="Sondergaard T.E."/>
            <person name="Sorensen J.L."/>
            <person name="Fitzpatrick D.A."/>
            <person name="Frisvad J.C."/>
            <person name="Nielsen K.L."/>
        </authorList>
    </citation>
    <scope>NUCLEOTIDE SEQUENCE</scope>
    <source>
        <strain evidence="4">IBT 19713</strain>
    </source>
</reference>
<comment type="similarity">
    <text evidence="1">Belongs to the short-chain dehydrogenases/reductases (SDR) family.</text>
</comment>
<dbReference type="PRINTS" id="PR00081">
    <property type="entry name" value="GDHRDH"/>
</dbReference>
<dbReference type="AlphaFoldDB" id="A0A9W9NC71"/>
<dbReference type="GeneID" id="83206772"/>
<dbReference type="PANTHER" id="PTHR24322:SF736">
    <property type="entry name" value="RETINOL DEHYDROGENASE 10"/>
    <property type="match status" value="1"/>
</dbReference>
<dbReference type="EMBL" id="JAPQKS010000008">
    <property type="protein sequence ID" value="KAJ5217165.1"/>
    <property type="molecule type" value="Genomic_DNA"/>
</dbReference>
<dbReference type="PANTHER" id="PTHR24322">
    <property type="entry name" value="PKSB"/>
    <property type="match status" value="1"/>
</dbReference>
<evidence type="ECO:0000313" key="5">
    <source>
        <dbReference type="Proteomes" id="UP001150941"/>
    </source>
</evidence>
<protein>
    <submittedName>
        <fullName evidence="4">Uncharacterized protein</fullName>
    </submittedName>
</protein>
<keyword evidence="5" id="KW-1185">Reference proteome</keyword>